<dbReference type="Gene3D" id="3.40.190.10">
    <property type="entry name" value="Periplasmic binding protein-like II"/>
    <property type="match status" value="2"/>
</dbReference>
<keyword evidence="2" id="KW-0805">Transcription regulation</keyword>
<dbReference type="CDD" id="cd08446">
    <property type="entry name" value="PBP2_Chlorocatechol"/>
    <property type="match status" value="1"/>
</dbReference>
<evidence type="ECO:0000256" key="4">
    <source>
        <dbReference type="ARBA" id="ARBA00023163"/>
    </source>
</evidence>
<organism evidence="6 7">
    <name type="scientific">Parazoarcus communis SWub3 = DSM 12120</name>
    <dbReference type="NCBI Taxonomy" id="1121029"/>
    <lineage>
        <taxon>Bacteria</taxon>
        <taxon>Pseudomonadati</taxon>
        <taxon>Pseudomonadota</taxon>
        <taxon>Betaproteobacteria</taxon>
        <taxon>Rhodocyclales</taxon>
        <taxon>Zoogloeaceae</taxon>
        <taxon>Parazoarcus</taxon>
    </lineage>
</organism>
<evidence type="ECO:0000256" key="1">
    <source>
        <dbReference type="ARBA" id="ARBA00009437"/>
    </source>
</evidence>
<evidence type="ECO:0000313" key="6">
    <source>
        <dbReference type="EMBL" id="PZA16961.1"/>
    </source>
</evidence>
<dbReference type="AlphaFoldDB" id="A0A323UXJ3"/>
<comment type="caution">
    <text evidence="6">The sequence shown here is derived from an EMBL/GenBank/DDBJ whole genome shotgun (WGS) entry which is preliminary data.</text>
</comment>
<dbReference type="FunFam" id="1.10.10.10:FF:000001">
    <property type="entry name" value="LysR family transcriptional regulator"/>
    <property type="match status" value="1"/>
</dbReference>
<evidence type="ECO:0000256" key="2">
    <source>
        <dbReference type="ARBA" id="ARBA00023015"/>
    </source>
</evidence>
<dbReference type="Gene3D" id="1.10.10.10">
    <property type="entry name" value="Winged helix-like DNA-binding domain superfamily/Winged helix DNA-binding domain"/>
    <property type="match status" value="1"/>
</dbReference>
<accession>A0A323UXJ3</accession>
<dbReference type="InterPro" id="IPR005119">
    <property type="entry name" value="LysR_subst-bd"/>
</dbReference>
<dbReference type="InterPro" id="IPR036390">
    <property type="entry name" value="WH_DNA-bd_sf"/>
</dbReference>
<dbReference type="GO" id="GO:0003700">
    <property type="term" value="F:DNA-binding transcription factor activity"/>
    <property type="evidence" value="ECO:0007669"/>
    <property type="project" value="InterPro"/>
</dbReference>
<evidence type="ECO:0000313" key="7">
    <source>
        <dbReference type="Proteomes" id="UP000248259"/>
    </source>
</evidence>
<evidence type="ECO:0000256" key="3">
    <source>
        <dbReference type="ARBA" id="ARBA00023125"/>
    </source>
</evidence>
<dbReference type="EMBL" id="QKOE01000005">
    <property type="protein sequence ID" value="PZA16961.1"/>
    <property type="molecule type" value="Genomic_DNA"/>
</dbReference>
<sequence length="303" mass="33664">MDLRHLRYFVAVAEEENIGRAATRLHISQPPLTRQIQQLEEELGVALFIRTPRGMELTQAGELFLEEARNIRALVEQATERTQRAGQGKLGRLDIAIFGSAILDLIPKLLLNFRNRHPDVKVVLHTMTKAEQIEAVRQRRISVGFNRMLEPLDDIVIKQVATEGLLVALHDDHPLARQSVIRFAELKDHPMILFPTGARPSFIDKVIGLCIENGFQPQISQEVGDAVTGVALVASGFGICLVPESATTLQFPGVTYRRLTDPPPNLLVDLSCIYRKGDQSPILAAFLRTVDDYQSAQPGAPKT</sequence>
<gene>
    <name evidence="6" type="ORF">DNK49_09995</name>
</gene>
<proteinExistence type="inferred from homology"/>
<dbReference type="PANTHER" id="PTHR30346:SF0">
    <property type="entry name" value="HCA OPERON TRANSCRIPTIONAL ACTIVATOR HCAR"/>
    <property type="match status" value="1"/>
</dbReference>
<dbReference type="Pfam" id="PF00126">
    <property type="entry name" value="HTH_1"/>
    <property type="match status" value="1"/>
</dbReference>
<reference evidence="6 7" key="1">
    <citation type="submission" date="2018-06" db="EMBL/GenBank/DDBJ databases">
        <title>Azoarcus communis strain SWub3 genome.</title>
        <authorList>
            <person name="Zorraquino Salvo V."/>
            <person name="Toubiana D."/>
            <person name="Blumwald E."/>
        </authorList>
    </citation>
    <scope>NUCLEOTIDE SEQUENCE [LARGE SCALE GENOMIC DNA]</scope>
    <source>
        <strain evidence="6 7">SWub3</strain>
    </source>
</reference>
<comment type="similarity">
    <text evidence="1">Belongs to the LysR transcriptional regulatory family.</text>
</comment>
<dbReference type="PANTHER" id="PTHR30346">
    <property type="entry name" value="TRANSCRIPTIONAL DUAL REGULATOR HCAR-RELATED"/>
    <property type="match status" value="1"/>
</dbReference>
<keyword evidence="3" id="KW-0238">DNA-binding</keyword>
<evidence type="ECO:0000259" key="5">
    <source>
        <dbReference type="PROSITE" id="PS50931"/>
    </source>
</evidence>
<name>A0A323UXJ3_9RHOO</name>
<protein>
    <submittedName>
        <fullName evidence="6">LysR family transcriptional regulator</fullName>
    </submittedName>
</protein>
<dbReference type="Pfam" id="PF03466">
    <property type="entry name" value="LysR_substrate"/>
    <property type="match status" value="1"/>
</dbReference>
<dbReference type="RefSeq" id="WP_110524185.1">
    <property type="nucleotide sequence ID" value="NZ_QKOE01000005.1"/>
</dbReference>
<dbReference type="PRINTS" id="PR00039">
    <property type="entry name" value="HTHLYSR"/>
</dbReference>
<dbReference type="GO" id="GO:0032993">
    <property type="term" value="C:protein-DNA complex"/>
    <property type="evidence" value="ECO:0007669"/>
    <property type="project" value="TreeGrafter"/>
</dbReference>
<dbReference type="InterPro" id="IPR036388">
    <property type="entry name" value="WH-like_DNA-bd_sf"/>
</dbReference>
<dbReference type="SUPFAM" id="SSF46785">
    <property type="entry name" value="Winged helix' DNA-binding domain"/>
    <property type="match status" value="1"/>
</dbReference>
<dbReference type="GO" id="GO:0003677">
    <property type="term" value="F:DNA binding"/>
    <property type="evidence" value="ECO:0007669"/>
    <property type="project" value="UniProtKB-KW"/>
</dbReference>
<keyword evidence="7" id="KW-1185">Reference proteome</keyword>
<dbReference type="PROSITE" id="PS50931">
    <property type="entry name" value="HTH_LYSR"/>
    <property type="match status" value="1"/>
</dbReference>
<dbReference type="InterPro" id="IPR000847">
    <property type="entry name" value="LysR_HTH_N"/>
</dbReference>
<dbReference type="Proteomes" id="UP000248259">
    <property type="component" value="Unassembled WGS sequence"/>
</dbReference>
<dbReference type="OrthoDB" id="646694at2"/>
<dbReference type="SUPFAM" id="SSF53850">
    <property type="entry name" value="Periplasmic binding protein-like II"/>
    <property type="match status" value="1"/>
</dbReference>
<feature type="domain" description="HTH lysR-type" evidence="5">
    <location>
        <begin position="1"/>
        <end position="58"/>
    </location>
</feature>
<keyword evidence="4" id="KW-0804">Transcription</keyword>